<dbReference type="EMBL" id="JBHUEK010000029">
    <property type="protein sequence ID" value="MFD1780942.1"/>
    <property type="molecule type" value="Genomic_DNA"/>
</dbReference>
<dbReference type="PANTHER" id="PTHR35007:SF1">
    <property type="entry name" value="PILUS ASSEMBLY PROTEIN"/>
    <property type="match status" value="1"/>
</dbReference>
<dbReference type="PANTHER" id="PTHR35007">
    <property type="entry name" value="INTEGRAL MEMBRANE PROTEIN-RELATED"/>
    <property type="match status" value="1"/>
</dbReference>
<proteinExistence type="predicted"/>
<organism evidence="8 9">
    <name type="scientific">Fredinandcohnia salidurans</name>
    <dbReference type="NCBI Taxonomy" id="2595041"/>
    <lineage>
        <taxon>Bacteria</taxon>
        <taxon>Bacillati</taxon>
        <taxon>Bacillota</taxon>
        <taxon>Bacilli</taxon>
        <taxon>Bacillales</taxon>
        <taxon>Bacillaceae</taxon>
        <taxon>Fredinandcohnia</taxon>
    </lineage>
</organism>
<keyword evidence="2" id="KW-1003">Cell membrane</keyword>
<keyword evidence="3 6" id="KW-0812">Transmembrane</keyword>
<name>A0ABW4MSM3_9BACI</name>
<keyword evidence="4 6" id="KW-1133">Transmembrane helix</keyword>
<evidence type="ECO:0000256" key="1">
    <source>
        <dbReference type="ARBA" id="ARBA00004651"/>
    </source>
</evidence>
<keyword evidence="5 6" id="KW-0472">Membrane</keyword>
<dbReference type="InterPro" id="IPR042094">
    <property type="entry name" value="T2SS_GspF_sf"/>
</dbReference>
<keyword evidence="9" id="KW-1185">Reference proteome</keyword>
<evidence type="ECO:0000313" key="8">
    <source>
        <dbReference type="EMBL" id="MFD1780942.1"/>
    </source>
</evidence>
<evidence type="ECO:0000313" key="9">
    <source>
        <dbReference type="Proteomes" id="UP001597227"/>
    </source>
</evidence>
<comment type="subcellular location">
    <subcellularLocation>
        <location evidence="1">Cell membrane</location>
        <topology evidence="1">Multi-pass membrane protein</topology>
    </subcellularLocation>
</comment>
<evidence type="ECO:0000256" key="6">
    <source>
        <dbReference type="SAM" id="Phobius"/>
    </source>
</evidence>
<comment type="caution">
    <text evidence="8">The sequence shown here is derived from an EMBL/GenBank/DDBJ whole genome shotgun (WGS) entry which is preliminary data.</text>
</comment>
<gene>
    <name evidence="8" type="ORF">ACFSFW_20010</name>
</gene>
<feature type="transmembrane region" description="Helical" evidence="6">
    <location>
        <begin position="289"/>
        <end position="308"/>
    </location>
</feature>
<evidence type="ECO:0000256" key="5">
    <source>
        <dbReference type="ARBA" id="ARBA00023136"/>
    </source>
</evidence>
<evidence type="ECO:0000256" key="2">
    <source>
        <dbReference type="ARBA" id="ARBA00022475"/>
    </source>
</evidence>
<feature type="transmembrane region" description="Helical" evidence="6">
    <location>
        <begin position="90"/>
        <end position="106"/>
    </location>
</feature>
<evidence type="ECO:0000259" key="7">
    <source>
        <dbReference type="Pfam" id="PF00482"/>
    </source>
</evidence>
<feature type="transmembrane region" description="Helical" evidence="6">
    <location>
        <begin position="6"/>
        <end position="26"/>
    </location>
</feature>
<evidence type="ECO:0000256" key="3">
    <source>
        <dbReference type="ARBA" id="ARBA00022692"/>
    </source>
</evidence>
<feature type="transmembrane region" description="Helical" evidence="6">
    <location>
        <begin position="112"/>
        <end position="130"/>
    </location>
</feature>
<evidence type="ECO:0000256" key="4">
    <source>
        <dbReference type="ARBA" id="ARBA00022989"/>
    </source>
</evidence>
<feature type="transmembrane region" description="Helical" evidence="6">
    <location>
        <begin position="259"/>
        <end position="277"/>
    </location>
</feature>
<sequence>MSTSVLIAVSAFLVVTLFTGIVITMITEKGKYEKRVSKYLPIKKEEEKKRKNREGVLLKKISESMERAIHFSKYETILTQSGLKMTQGELFIWRVIGACVVVGIGYLYEFHFLLLILCGIIGFYLPTLYIKRKRKLRLKKCSEQLGNALGTMANALRAGFSFMQAMKMVAEEIEDPLGPEFLNTLKEINYGVKIEDAFDNLLKRLPDRELEMVLTTLLIQRSSGGNLAYLLETMQETIIDRSRVQDEVKTLTAQGKMSSVIITLLPPALALYLTLVNPEYFNMLFSHPLGWGMLIVGGINMILGWLFINKIVHIEV</sequence>
<protein>
    <submittedName>
        <fullName evidence="8">Type II secretion system F family protein</fullName>
    </submittedName>
</protein>
<feature type="domain" description="Type II secretion system protein GspF" evidence="7">
    <location>
        <begin position="149"/>
        <end position="273"/>
    </location>
</feature>
<dbReference type="Gene3D" id="1.20.81.30">
    <property type="entry name" value="Type II secretion system (T2SS), domain F"/>
    <property type="match status" value="1"/>
</dbReference>
<dbReference type="RefSeq" id="WP_388040777.1">
    <property type="nucleotide sequence ID" value="NZ_JBHUEK010000029.1"/>
</dbReference>
<reference evidence="9" key="1">
    <citation type="journal article" date="2019" name="Int. J. Syst. Evol. Microbiol.">
        <title>The Global Catalogue of Microorganisms (GCM) 10K type strain sequencing project: providing services to taxonomists for standard genome sequencing and annotation.</title>
        <authorList>
            <consortium name="The Broad Institute Genomics Platform"/>
            <consortium name="The Broad Institute Genome Sequencing Center for Infectious Disease"/>
            <person name="Wu L."/>
            <person name="Ma J."/>
        </authorList>
    </citation>
    <scope>NUCLEOTIDE SEQUENCE [LARGE SCALE GENOMIC DNA]</scope>
    <source>
        <strain evidence="9">CCUG 15531</strain>
    </source>
</reference>
<dbReference type="Pfam" id="PF00482">
    <property type="entry name" value="T2SSF"/>
    <property type="match status" value="1"/>
</dbReference>
<accession>A0ABW4MSM3</accession>
<dbReference type="Proteomes" id="UP001597227">
    <property type="component" value="Unassembled WGS sequence"/>
</dbReference>
<dbReference type="InterPro" id="IPR018076">
    <property type="entry name" value="T2SS_GspF_dom"/>
</dbReference>